<name>A0A5J4UYB3_9EUKA</name>
<dbReference type="AlphaFoldDB" id="A0A5J4UYB3"/>
<evidence type="ECO:0000256" key="1">
    <source>
        <dbReference type="SAM" id="MobiDB-lite"/>
    </source>
</evidence>
<reference evidence="2 3" key="1">
    <citation type="submission" date="2019-03" db="EMBL/GenBank/DDBJ databases">
        <title>Single cell metagenomics reveals metabolic interactions within the superorganism composed of flagellate Streblomastix strix and complex community of Bacteroidetes bacteria on its surface.</title>
        <authorList>
            <person name="Treitli S.C."/>
            <person name="Kolisko M."/>
            <person name="Husnik F."/>
            <person name="Keeling P."/>
            <person name="Hampl V."/>
        </authorList>
    </citation>
    <scope>NUCLEOTIDE SEQUENCE [LARGE SCALE GENOMIC DNA]</scope>
    <source>
        <strain evidence="2">ST1C</strain>
    </source>
</reference>
<comment type="caution">
    <text evidence="2">The sequence shown here is derived from an EMBL/GenBank/DDBJ whole genome shotgun (WGS) entry which is preliminary data.</text>
</comment>
<feature type="region of interest" description="Disordered" evidence="1">
    <location>
        <begin position="1"/>
        <end position="22"/>
    </location>
</feature>
<proteinExistence type="predicted"/>
<protein>
    <submittedName>
        <fullName evidence="2">Uncharacterized protein</fullName>
    </submittedName>
</protein>
<feature type="compositionally biased region" description="Polar residues" evidence="1">
    <location>
        <begin position="10"/>
        <end position="22"/>
    </location>
</feature>
<sequence>MSQIIPPVDNCSSQSSPIKSQGNSPLLYYQSEKLATNQPNVIGGATYKKAYLHIYGDPIQLAIFHQLDYIYGKSKDISNLAELYPRTGTSIEQDLTPLDEWMVDATLNGSSQLITLLSLPNFWSTLCSQVSKSQVIKYYVAQYLVEILLTMELFFQSLILSGQYNLNEIIDIQYASYIIVIVNCGYWTALDMILI</sequence>
<accession>A0A5J4UYB3</accession>
<dbReference type="EMBL" id="SNRW01011249">
    <property type="protein sequence ID" value="KAA6375408.1"/>
    <property type="molecule type" value="Genomic_DNA"/>
</dbReference>
<dbReference type="Proteomes" id="UP000324800">
    <property type="component" value="Unassembled WGS sequence"/>
</dbReference>
<organism evidence="2 3">
    <name type="scientific">Streblomastix strix</name>
    <dbReference type="NCBI Taxonomy" id="222440"/>
    <lineage>
        <taxon>Eukaryota</taxon>
        <taxon>Metamonada</taxon>
        <taxon>Preaxostyla</taxon>
        <taxon>Oxymonadida</taxon>
        <taxon>Streblomastigidae</taxon>
        <taxon>Streblomastix</taxon>
    </lineage>
</organism>
<gene>
    <name evidence="2" type="ORF">EZS28_029065</name>
</gene>
<evidence type="ECO:0000313" key="2">
    <source>
        <dbReference type="EMBL" id="KAA6375408.1"/>
    </source>
</evidence>
<evidence type="ECO:0000313" key="3">
    <source>
        <dbReference type="Proteomes" id="UP000324800"/>
    </source>
</evidence>